<dbReference type="OrthoDB" id="9803735at2"/>
<dbReference type="InterPro" id="IPR005119">
    <property type="entry name" value="LysR_subst-bd"/>
</dbReference>
<evidence type="ECO:0000256" key="1">
    <source>
        <dbReference type="ARBA" id="ARBA00009437"/>
    </source>
</evidence>
<dbReference type="Gene3D" id="3.40.190.290">
    <property type="match status" value="1"/>
</dbReference>
<dbReference type="InterPro" id="IPR036390">
    <property type="entry name" value="WH_DNA-bd_sf"/>
</dbReference>
<dbReference type="Proteomes" id="UP000051581">
    <property type="component" value="Unassembled WGS sequence"/>
</dbReference>
<dbReference type="Pfam" id="PF00126">
    <property type="entry name" value="HTH_1"/>
    <property type="match status" value="1"/>
</dbReference>
<dbReference type="PANTHER" id="PTHR30419:SF8">
    <property type="entry name" value="NITROGEN ASSIMILATION TRANSCRIPTIONAL ACTIVATOR-RELATED"/>
    <property type="match status" value="1"/>
</dbReference>
<dbReference type="PRINTS" id="PR00039">
    <property type="entry name" value="HTHLYSR"/>
</dbReference>
<feature type="domain" description="HTH lysR-type" evidence="5">
    <location>
        <begin position="1"/>
        <end position="58"/>
    </location>
</feature>
<dbReference type="AlphaFoldDB" id="A0A0R1L4K4"/>
<protein>
    <submittedName>
        <fullName evidence="6">LysR family transcriptional regulator</fullName>
    </submittedName>
</protein>
<proteinExistence type="inferred from homology"/>
<dbReference type="InterPro" id="IPR000847">
    <property type="entry name" value="LysR_HTH_N"/>
</dbReference>
<name>A0A0R1L4K4_9LACO</name>
<comment type="caution">
    <text evidence="6">The sequence shown here is derived from an EMBL/GenBank/DDBJ whole genome shotgun (WGS) entry which is preliminary data.</text>
</comment>
<dbReference type="SUPFAM" id="SSF53850">
    <property type="entry name" value="Periplasmic binding protein-like II"/>
    <property type="match status" value="1"/>
</dbReference>
<accession>A0A0R1L4K4</accession>
<dbReference type="EMBL" id="AZEA01000028">
    <property type="protein sequence ID" value="KRK87010.1"/>
    <property type="molecule type" value="Genomic_DNA"/>
</dbReference>
<dbReference type="Pfam" id="PF03466">
    <property type="entry name" value="LysR_substrate"/>
    <property type="match status" value="1"/>
</dbReference>
<evidence type="ECO:0000259" key="5">
    <source>
        <dbReference type="PROSITE" id="PS50931"/>
    </source>
</evidence>
<reference evidence="6 7" key="1">
    <citation type="journal article" date="2015" name="Genome Announc.">
        <title>Expanding the biotechnology potential of lactobacilli through comparative genomics of 213 strains and associated genera.</title>
        <authorList>
            <person name="Sun Z."/>
            <person name="Harris H.M."/>
            <person name="McCann A."/>
            <person name="Guo C."/>
            <person name="Argimon S."/>
            <person name="Zhang W."/>
            <person name="Yang X."/>
            <person name="Jeffery I.B."/>
            <person name="Cooney J.C."/>
            <person name="Kagawa T.F."/>
            <person name="Liu W."/>
            <person name="Song Y."/>
            <person name="Salvetti E."/>
            <person name="Wrobel A."/>
            <person name="Rasinkangas P."/>
            <person name="Parkhill J."/>
            <person name="Rea M.C."/>
            <person name="O'Sullivan O."/>
            <person name="Ritari J."/>
            <person name="Douillard F.P."/>
            <person name="Paul Ross R."/>
            <person name="Yang R."/>
            <person name="Briner A.E."/>
            <person name="Felis G.E."/>
            <person name="de Vos W.M."/>
            <person name="Barrangou R."/>
            <person name="Klaenhammer T.R."/>
            <person name="Caufield P.W."/>
            <person name="Cui Y."/>
            <person name="Zhang H."/>
            <person name="O'Toole P.W."/>
        </authorList>
    </citation>
    <scope>NUCLEOTIDE SEQUENCE [LARGE SCALE GENOMIC DNA]</scope>
    <source>
        <strain evidence="6 7">DSM 19904</strain>
    </source>
</reference>
<evidence type="ECO:0000256" key="4">
    <source>
        <dbReference type="ARBA" id="ARBA00023163"/>
    </source>
</evidence>
<keyword evidence="7" id="KW-1185">Reference proteome</keyword>
<comment type="similarity">
    <text evidence="1">Belongs to the LysR transcriptional regulatory family.</text>
</comment>
<keyword evidence="2" id="KW-0805">Transcription regulation</keyword>
<keyword evidence="3" id="KW-0238">DNA-binding</keyword>
<evidence type="ECO:0000313" key="7">
    <source>
        <dbReference type="Proteomes" id="UP000051581"/>
    </source>
</evidence>
<evidence type="ECO:0000313" key="6">
    <source>
        <dbReference type="EMBL" id="KRK87010.1"/>
    </source>
</evidence>
<dbReference type="Gene3D" id="1.10.10.10">
    <property type="entry name" value="Winged helix-like DNA-binding domain superfamily/Winged helix DNA-binding domain"/>
    <property type="match status" value="1"/>
</dbReference>
<dbReference type="RefSeq" id="WP_057826334.1">
    <property type="nucleotide sequence ID" value="NZ_AZEA01000028.1"/>
</dbReference>
<gene>
    <name evidence="6" type="ORF">FD17_GL001541</name>
</gene>
<dbReference type="GO" id="GO:0005829">
    <property type="term" value="C:cytosol"/>
    <property type="evidence" value="ECO:0007669"/>
    <property type="project" value="TreeGrafter"/>
</dbReference>
<evidence type="ECO:0000256" key="3">
    <source>
        <dbReference type="ARBA" id="ARBA00023125"/>
    </source>
</evidence>
<dbReference type="InterPro" id="IPR050950">
    <property type="entry name" value="HTH-type_LysR_regulators"/>
</dbReference>
<dbReference type="PROSITE" id="PS50931">
    <property type="entry name" value="HTH_LYSR"/>
    <property type="match status" value="1"/>
</dbReference>
<dbReference type="SUPFAM" id="SSF46785">
    <property type="entry name" value="Winged helix' DNA-binding domain"/>
    <property type="match status" value="1"/>
</dbReference>
<dbReference type="GO" id="GO:0003700">
    <property type="term" value="F:DNA-binding transcription factor activity"/>
    <property type="evidence" value="ECO:0007669"/>
    <property type="project" value="InterPro"/>
</dbReference>
<evidence type="ECO:0000256" key="2">
    <source>
        <dbReference type="ARBA" id="ARBA00023015"/>
    </source>
</evidence>
<dbReference type="PATRIC" id="fig|1423808.3.peg.1563"/>
<sequence length="293" mass="33057">MNINDLKYYVALSNEKNFSKVAQQYSVSQPTISAAVKRLESEFNSQLLMRGNPHKAITLTRTGEQLLVHAKEILYHYQLASTEITNSQRKHLVVGMPPIIETNYFPLIAKQLPKSLLGNIETVEEGSLSALQDLKSGKLDVSFLGYVDNVADSELVIDEFNQQPFSILVAKSNPLAKLKTVSFAQLRNESFILFKNNFVHDRVFHTLAQQNHIRPQVIFRSSESQSIVNMVADGIGISLLTQAVKVNNPNVVSLRLNDEPQLMFKIGFAYRKSTIFGEDQRKILKVIRKALKL</sequence>
<dbReference type="InterPro" id="IPR036388">
    <property type="entry name" value="WH-like_DNA-bd_sf"/>
</dbReference>
<keyword evidence="4" id="KW-0804">Transcription</keyword>
<dbReference type="GO" id="GO:0003677">
    <property type="term" value="F:DNA binding"/>
    <property type="evidence" value="ECO:0007669"/>
    <property type="project" value="UniProtKB-KW"/>
</dbReference>
<dbReference type="PANTHER" id="PTHR30419">
    <property type="entry name" value="HTH-TYPE TRANSCRIPTIONAL REGULATOR YBHD"/>
    <property type="match status" value="1"/>
</dbReference>
<organism evidence="6 7">
    <name type="scientific">Lentilactobacillus sunkii DSM 19904</name>
    <dbReference type="NCBI Taxonomy" id="1423808"/>
    <lineage>
        <taxon>Bacteria</taxon>
        <taxon>Bacillati</taxon>
        <taxon>Bacillota</taxon>
        <taxon>Bacilli</taxon>
        <taxon>Lactobacillales</taxon>
        <taxon>Lactobacillaceae</taxon>
        <taxon>Lentilactobacillus</taxon>
    </lineage>
</organism>